<organism evidence="2">
    <name type="scientific">Ditylum brightwellii</name>
    <dbReference type="NCBI Taxonomy" id="49249"/>
    <lineage>
        <taxon>Eukaryota</taxon>
        <taxon>Sar</taxon>
        <taxon>Stramenopiles</taxon>
        <taxon>Ochrophyta</taxon>
        <taxon>Bacillariophyta</taxon>
        <taxon>Mediophyceae</taxon>
        <taxon>Lithodesmiophycidae</taxon>
        <taxon>Lithodesmiales</taxon>
        <taxon>Lithodesmiaceae</taxon>
        <taxon>Ditylum</taxon>
    </lineage>
</organism>
<keyword evidence="1" id="KW-1133">Transmembrane helix</keyword>
<evidence type="ECO:0000256" key="1">
    <source>
        <dbReference type="SAM" id="Phobius"/>
    </source>
</evidence>
<keyword evidence="1" id="KW-0472">Membrane</keyword>
<feature type="transmembrane region" description="Helical" evidence="1">
    <location>
        <begin position="16"/>
        <end position="38"/>
    </location>
</feature>
<accession>A0A7S4QRW4</accession>
<keyword evidence="1" id="KW-0812">Transmembrane</keyword>
<reference evidence="2" key="1">
    <citation type="submission" date="2021-01" db="EMBL/GenBank/DDBJ databases">
        <authorList>
            <person name="Corre E."/>
            <person name="Pelletier E."/>
            <person name="Niang G."/>
            <person name="Scheremetjew M."/>
            <person name="Finn R."/>
            <person name="Kale V."/>
            <person name="Holt S."/>
            <person name="Cochrane G."/>
            <person name="Meng A."/>
            <person name="Brown T."/>
            <person name="Cohen L."/>
        </authorList>
    </citation>
    <scope>NUCLEOTIDE SEQUENCE</scope>
    <source>
        <strain evidence="2">GSO104</strain>
    </source>
</reference>
<dbReference type="AlphaFoldDB" id="A0A7S4QRW4"/>
<evidence type="ECO:0000313" key="2">
    <source>
        <dbReference type="EMBL" id="CAE4591328.1"/>
    </source>
</evidence>
<dbReference type="EMBL" id="HBNS01008174">
    <property type="protein sequence ID" value="CAE4591328.1"/>
    <property type="molecule type" value="Transcribed_RNA"/>
</dbReference>
<proteinExistence type="predicted"/>
<protein>
    <submittedName>
        <fullName evidence="2">Uncharacterized protein</fullName>
    </submittedName>
</protein>
<gene>
    <name evidence="2" type="ORF">DBRI00130_LOCUS6628</name>
</gene>
<name>A0A7S4QRW4_9STRA</name>
<sequence length="118" mass="13602">MHSTLSKILGRIANHILYHAVVSRGMVGVCLTIHSSVISKQKIKVKLYVSTQKCLQIHVSTDRSRNELTKTKNRAGLKNRYLLFFDNFDTPMQERYNSSILQEEYNPSIIQPHGQRCK</sequence>